<evidence type="ECO:0000313" key="1">
    <source>
        <dbReference type="EMBL" id="AHH03927.1"/>
    </source>
</evidence>
<dbReference type="EMBL" id="CP004151">
    <property type="protein sequence ID" value="AHH03927.1"/>
    <property type="molecule type" value="Genomic_DNA"/>
</dbReference>
<gene>
    <name evidence="1" type="ORF">BHY_0976</name>
</gene>
<dbReference type="AlphaFoldDB" id="W5SAE3"/>
<dbReference type="HOGENOM" id="CLU_3395393_0_0_12"/>
<name>W5SAE3_9SPIR</name>
<accession>W5SAE3</accession>
<reference evidence="1" key="1">
    <citation type="submission" date="2013-02" db="EMBL/GenBank/DDBJ databases">
        <title>Comparative genomics of Borrelia species.</title>
        <authorList>
            <person name="Schwan T.G."/>
            <person name="Raffel S.J."/>
            <person name="Porcella S.F."/>
        </authorList>
    </citation>
    <scope>NUCLEOTIDE SEQUENCE</scope>
    <source>
        <strain evidence="1">YOR</strain>
        <plasmid evidence="1">unnamed</plasmid>
    </source>
</reference>
<keyword evidence="1" id="KW-0614">Plasmid</keyword>
<geneLocation type="plasmid" evidence="1">
    <name>unnamed</name>
</geneLocation>
<sequence length="31" mass="3495">MDEIQILSPLPALRAPNKVDSDEGFHEDIPF</sequence>
<organism evidence="1">
    <name type="scientific">Borrelia nietonii YOR</name>
    <dbReference type="NCBI Taxonomy" id="1293576"/>
    <lineage>
        <taxon>Bacteria</taxon>
        <taxon>Pseudomonadati</taxon>
        <taxon>Spirochaetota</taxon>
        <taxon>Spirochaetia</taxon>
        <taxon>Spirochaetales</taxon>
        <taxon>Borreliaceae</taxon>
        <taxon>Borrelia</taxon>
        <taxon>Borrelia nietonii</taxon>
    </lineage>
</organism>
<protein>
    <submittedName>
        <fullName evidence="1">Single-strand DNA binding protein</fullName>
    </submittedName>
</protein>
<proteinExistence type="predicted"/>